<evidence type="ECO:0000313" key="2">
    <source>
        <dbReference type="EMBL" id="OUM37517.1"/>
    </source>
</evidence>
<dbReference type="Proteomes" id="UP000196082">
    <property type="component" value="Unassembled WGS sequence"/>
</dbReference>
<organism evidence="2 3">
    <name type="scientific">Pseudomonas putida</name>
    <name type="common">Arthrobacter siderocapsulatus</name>
    <dbReference type="NCBI Taxonomy" id="303"/>
    <lineage>
        <taxon>Bacteria</taxon>
        <taxon>Pseudomonadati</taxon>
        <taxon>Pseudomonadota</taxon>
        <taxon>Gammaproteobacteria</taxon>
        <taxon>Pseudomonadales</taxon>
        <taxon>Pseudomonadaceae</taxon>
        <taxon>Pseudomonas</taxon>
    </lineage>
</organism>
<feature type="signal peptide" evidence="1">
    <location>
        <begin position="1"/>
        <end position="18"/>
    </location>
</feature>
<keyword evidence="1" id="KW-0732">Signal</keyword>
<feature type="chain" id="PRO_5012756839" evidence="1">
    <location>
        <begin position="19"/>
        <end position="262"/>
    </location>
</feature>
<protein>
    <submittedName>
        <fullName evidence="2">Uncharacterized protein</fullName>
    </submittedName>
</protein>
<proteinExistence type="predicted"/>
<evidence type="ECO:0000313" key="3">
    <source>
        <dbReference type="Proteomes" id="UP000196082"/>
    </source>
</evidence>
<gene>
    <name evidence="2" type="ORF">B8W72_04070</name>
</gene>
<sequence length="262" mass="29098">MKRIFGIFLLASCAQANAEISAYQGTAAFFPDETSPSGLPDAIPCVTRPAHTGQPMLFCTWLTSTRYVELWDAQRQHNVRLTNKVNGMCQRGSCRVRGAEVGNWKEDTPFQLSIWYRIGSSTDGKPVAYHINTTHQVSYAKAGSLLMKFYMDSGVPNNELVSTFDKRYNGGWAAWNLEKDGAASAASNGPSTPRSEWPEVKTAWCNPRLDDDCHINNNKMPIAELGKWLPEISESNADQLGGYCEAILCFDKNGQPMGYLLR</sequence>
<comment type="caution">
    <text evidence="2">The sequence shown here is derived from an EMBL/GenBank/DDBJ whole genome shotgun (WGS) entry which is preliminary data.</text>
</comment>
<reference evidence="2 3" key="1">
    <citation type="submission" date="2017-05" db="EMBL/GenBank/DDBJ databases">
        <title>Whole genome sequence of Pseudomonas putida isolate 1312 commercialized as a biostimulant.</title>
        <authorList>
            <person name="Crovadore J."/>
            <person name="Blanc P."/>
            <person name="Chablais R."/>
            <person name="Cochard B."/>
            <person name="Grizard D."/>
            <person name="Lefort F."/>
        </authorList>
    </citation>
    <scope>NUCLEOTIDE SEQUENCE [LARGE SCALE GENOMIC DNA]</scope>
    <source>
        <strain evidence="2 3">1312</strain>
    </source>
</reference>
<evidence type="ECO:0000256" key="1">
    <source>
        <dbReference type="SAM" id="SignalP"/>
    </source>
</evidence>
<dbReference type="EMBL" id="NFSB01000055">
    <property type="protein sequence ID" value="OUM37517.1"/>
    <property type="molecule type" value="Genomic_DNA"/>
</dbReference>
<accession>A0A1Y3LHB1</accession>
<dbReference type="AlphaFoldDB" id="A0A1Y3LHB1"/>
<name>A0A1Y3LHB1_PSEPU</name>
<dbReference type="RefSeq" id="WP_086974742.1">
    <property type="nucleotide sequence ID" value="NZ_NFSB01000055.1"/>
</dbReference>